<feature type="transmembrane region" description="Helical" evidence="1">
    <location>
        <begin position="7"/>
        <end position="26"/>
    </location>
</feature>
<proteinExistence type="predicted"/>
<dbReference type="Pfam" id="PF10027">
    <property type="entry name" value="DUF2269"/>
    <property type="match status" value="1"/>
</dbReference>
<gene>
    <name evidence="2" type="ORF">E6H03_13400</name>
</gene>
<feature type="transmembrane region" description="Helical" evidence="1">
    <location>
        <begin position="81"/>
        <end position="101"/>
    </location>
</feature>
<keyword evidence="1" id="KW-0472">Membrane</keyword>
<dbReference type="InterPro" id="IPR018729">
    <property type="entry name" value="DUF2269_transmembrane"/>
</dbReference>
<feature type="transmembrane region" description="Helical" evidence="1">
    <location>
        <begin position="46"/>
        <end position="69"/>
    </location>
</feature>
<name>A0A537J2F0_9BACT</name>
<keyword evidence="1" id="KW-0812">Transmembrane</keyword>
<dbReference type="AlphaFoldDB" id="A0A537J2F0"/>
<organism evidence="2 3">
    <name type="scientific">Candidatus Segetimicrobium genomatis</name>
    <dbReference type="NCBI Taxonomy" id="2569760"/>
    <lineage>
        <taxon>Bacteria</taxon>
        <taxon>Bacillati</taxon>
        <taxon>Candidatus Sysuimicrobiota</taxon>
        <taxon>Candidatus Sysuimicrobiia</taxon>
        <taxon>Candidatus Sysuimicrobiales</taxon>
        <taxon>Candidatus Segetimicrobiaceae</taxon>
        <taxon>Candidatus Segetimicrobium</taxon>
    </lineage>
</organism>
<protein>
    <submittedName>
        <fullName evidence="2">DUF2269 family protein</fullName>
    </submittedName>
</protein>
<evidence type="ECO:0000313" key="2">
    <source>
        <dbReference type="EMBL" id="TMI77724.1"/>
    </source>
</evidence>
<dbReference type="EMBL" id="VBAN01000482">
    <property type="protein sequence ID" value="TMI77724.1"/>
    <property type="molecule type" value="Genomic_DNA"/>
</dbReference>
<reference evidence="2 3" key="1">
    <citation type="journal article" date="2019" name="Nat. Microbiol.">
        <title>Mediterranean grassland soil C-N compound turnover is dependent on rainfall and depth, and is mediated by genomically divergent microorganisms.</title>
        <authorList>
            <person name="Diamond S."/>
            <person name="Andeer P.F."/>
            <person name="Li Z."/>
            <person name="Crits-Christoph A."/>
            <person name="Burstein D."/>
            <person name="Anantharaman K."/>
            <person name="Lane K.R."/>
            <person name="Thomas B.C."/>
            <person name="Pan C."/>
            <person name="Northen T.R."/>
            <person name="Banfield J.F."/>
        </authorList>
    </citation>
    <scope>NUCLEOTIDE SEQUENCE [LARGE SCALE GENOMIC DNA]</scope>
    <source>
        <strain evidence="2">NP_6</strain>
    </source>
</reference>
<evidence type="ECO:0000313" key="3">
    <source>
        <dbReference type="Proteomes" id="UP000318093"/>
    </source>
</evidence>
<feature type="transmembrane region" description="Helical" evidence="1">
    <location>
        <begin position="131"/>
        <end position="150"/>
    </location>
</feature>
<dbReference type="Proteomes" id="UP000318093">
    <property type="component" value="Unassembled WGS sequence"/>
</dbReference>
<evidence type="ECO:0000256" key="1">
    <source>
        <dbReference type="SAM" id="Phobius"/>
    </source>
</evidence>
<keyword evidence="1" id="KW-1133">Transmembrane helix</keyword>
<sequence length="153" mass="17179">MYTTLKFLHLLGVVLLVGNIIVTALWKTLADRSGNPATVAFAQRTVALADWVFTLPGVLLVLIGGYGMAARRPWPLHGLRWLEWGQGFFWLTVLIWVIILVPTQRRLVAASEEGRRTGTFPPEFDRLSNRWAVWGGIATLLPLLVLYLMVTKP</sequence>
<comment type="caution">
    <text evidence="2">The sequence shown here is derived from an EMBL/GenBank/DDBJ whole genome shotgun (WGS) entry which is preliminary data.</text>
</comment>
<accession>A0A537J2F0</accession>